<proteinExistence type="predicted"/>
<protein>
    <recommendedName>
        <fullName evidence="3">Class II aldolase/adducin N-terminal domain-containing protein</fullName>
    </recommendedName>
</protein>
<evidence type="ECO:0000256" key="1">
    <source>
        <dbReference type="ARBA" id="ARBA00022723"/>
    </source>
</evidence>
<reference evidence="4" key="1">
    <citation type="journal article" date="2015" name="Nature">
        <title>Complex archaea that bridge the gap between prokaryotes and eukaryotes.</title>
        <authorList>
            <person name="Spang A."/>
            <person name="Saw J.H."/>
            <person name="Jorgensen S.L."/>
            <person name="Zaremba-Niedzwiedzka K."/>
            <person name="Martijn J."/>
            <person name="Lind A.E."/>
            <person name="van Eijk R."/>
            <person name="Schleper C."/>
            <person name="Guy L."/>
            <person name="Ettema T.J."/>
        </authorList>
    </citation>
    <scope>NUCLEOTIDE SEQUENCE</scope>
</reference>
<dbReference type="PANTHER" id="PTHR22789">
    <property type="entry name" value="FUCULOSE PHOSPHATE ALDOLASE"/>
    <property type="match status" value="1"/>
</dbReference>
<evidence type="ECO:0000313" key="4">
    <source>
        <dbReference type="EMBL" id="KKN02981.1"/>
    </source>
</evidence>
<dbReference type="InterPro" id="IPR036409">
    <property type="entry name" value="Aldolase_II/adducin_N_sf"/>
</dbReference>
<dbReference type="GO" id="GO:0046872">
    <property type="term" value="F:metal ion binding"/>
    <property type="evidence" value="ECO:0007669"/>
    <property type="project" value="UniProtKB-KW"/>
</dbReference>
<name>A0A0F9PPI4_9ZZZZ</name>
<dbReference type="SUPFAM" id="SSF53639">
    <property type="entry name" value="AraD/HMP-PK domain-like"/>
    <property type="match status" value="1"/>
</dbReference>
<dbReference type="Gene3D" id="3.40.225.10">
    <property type="entry name" value="Class II aldolase/adducin N-terminal domain"/>
    <property type="match status" value="1"/>
</dbReference>
<evidence type="ECO:0000256" key="2">
    <source>
        <dbReference type="ARBA" id="ARBA00023239"/>
    </source>
</evidence>
<keyword evidence="2" id="KW-0456">Lyase</keyword>
<accession>A0A0F9PPI4</accession>
<dbReference type="InterPro" id="IPR001303">
    <property type="entry name" value="Aldolase_II/adducin_N"/>
</dbReference>
<comment type="caution">
    <text evidence="4">The sequence shown here is derived from an EMBL/GenBank/DDBJ whole genome shotgun (WGS) entry which is preliminary data.</text>
</comment>
<dbReference type="PANTHER" id="PTHR22789:SF0">
    <property type="entry name" value="3-OXO-TETRONATE 4-PHOSPHATE DECARBOXYLASE-RELATED"/>
    <property type="match status" value="1"/>
</dbReference>
<dbReference type="EMBL" id="LAZR01005085">
    <property type="protein sequence ID" value="KKN02981.1"/>
    <property type="molecule type" value="Genomic_DNA"/>
</dbReference>
<keyword evidence="1" id="KW-0479">Metal-binding</keyword>
<dbReference type="AlphaFoldDB" id="A0A0F9PPI4"/>
<evidence type="ECO:0000259" key="3">
    <source>
        <dbReference type="SMART" id="SM01007"/>
    </source>
</evidence>
<dbReference type="Pfam" id="PF00596">
    <property type="entry name" value="Aldolase_II"/>
    <property type="match status" value="1"/>
</dbReference>
<dbReference type="InterPro" id="IPR050197">
    <property type="entry name" value="Aldolase_class_II_sugar_metab"/>
</dbReference>
<feature type="domain" description="Class II aldolase/adducin N-terminal" evidence="3">
    <location>
        <begin position="11"/>
        <end position="188"/>
    </location>
</feature>
<sequence length="227" mass="25361">MLSNEENKHRSQVVAGAKAIYSKGLVETGEGNVSVRNGKKKEIFITPSFNQYKNLTDEEIIHMNFNGIVLSSGKLPSTEAKMHITIYEARPKVRAVIHTHSPFATMLSIVRKNIPILMEEMFIFLGGSVDVSNFGEAHTKEIGQAALKALGRKNAALLANHGVIVCGKSVDHTIKFAELVEKLAKIYWGTLQVGEPYIISMKDLEKFQNIYEKLFANYPRSLKKEIN</sequence>
<dbReference type="SMART" id="SM01007">
    <property type="entry name" value="Aldolase_II"/>
    <property type="match status" value="1"/>
</dbReference>
<dbReference type="GO" id="GO:0016832">
    <property type="term" value="F:aldehyde-lyase activity"/>
    <property type="evidence" value="ECO:0007669"/>
    <property type="project" value="TreeGrafter"/>
</dbReference>
<dbReference type="GO" id="GO:0005829">
    <property type="term" value="C:cytosol"/>
    <property type="evidence" value="ECO:0007669"/>
    <property type="project" value="TreeGrafter"/>
</dbReference>
<organism evidence="4">
    <name type="scientific">marine sediment metagenome</name>
    <dbReference type="NCBI Taxonomy" id="412755"/>
    <lineage>
        <taxon>unclassified sequences</taxon>
        <taxon>metagenomes</taxon>
        <taxon>ecological metagenomes</taxon>
    </lineage>
</organism>
<gene>
    <name evidence="4" type="ORF">LCGC14_1112280</name>
</gene>
<dbReference type="GO" id="GO:0019323">
    <property type="term" value="P:pentose catabolic process"/>
    <property type="evidence" value="ECO:0007669"/>
    <property type="project" value="TreeGrafter"/>
</dbReference>